<dbReference type="GO" id="GO:0004252">
    <property type="term" value="F:serine-type endopeptidase activity"/>
    <property type="evidence" value="ECO:0007669"/>
    <property type="project" value="InterPro"/>
</dbReference>
<dbReference type="EMBL" id="WWNE01000018">
    <property type="protein sequence ID" value="NBG67275.1"/>
    <property type="molecule type" value="Genomic_DNA"/>
</dbReference>
<dbReference type="PRINTS" id="PR00727">
    <property type="entry name" value="LEADERPTASE"/>
</dbReference>
<dbReference type="GO" id="GO:0006465">
    <property type="term" value="P:signal peptide processing"/>
    <property type="evidence" value="ECO:0007669"/>
    <property type="project" value="InterPro"/>
</dbReference>
<organism evidence="9 10">
    <name type="scientific">Acidiluteibacter ferrifornacis</name>
    <dbReference type="NCBI Taxonomy" id="2692424"/>
    <lineage>
        <taxon>Bacteria</taxon>
        <taxon>Pseudomonadati</taxon>
        <taxon>Bacteroidota</taxon>
        <taxon>Flavobacteriia</taxon>
        <taxon>Flavobacteriales</taxon>
        <taxon>Cryomorphaceae</taxon>
        <taxon>Acidiluteibacter</taxon>
    </lineage>
</organism>
<dbReference type="CDD" id="cd06530">
    <property type="entry name" value="S26_SPase_I"/>
    <property type="match status" value="2"/>
</dbReference>
<comment type="caution">
    <text evidence="7">Lacks conserved residue(s) required for the propagation of feature annotation.</text>
</comment>
<keyword evidence="7" id="KW-0472">Membrane</keyword>
<comment type="subcellular location">
    <subcellularLocation>
        <location evidence="7">Membrane</location>
        <topology evidence="7">Single-pass type II membrane protein</topology>
    </subcellularLocation>
</comment>
<dbReference type="GO" id="GO:0009003">
    <property type="term" value="F:signal peptidase activity"/>
    <property type="evidence" value="ECO:0007669"/>
    <property type="project" value="UniProtKB-EC"/>
</dbReference>
<comment type="catalytic activity">
    <reaction evidence="1 7">
        <text>Cleavage of hydrophobic, N-terminal signal or leader sequences from secreted and periplasmic proteins.</text>
        <dbReference type="EC" id="3.4.21.89"/>
    </reaction>
</comment>
<dbReference type="PROSITE" id="PS00761">
    <property type="entry name" value="SPASE_I_3"/>
    <property type="match status" value="1"/>
</dbReference>
<feature type="domain" description="Peptidase S26" evidence="8">
    <location>
        <begin position="439"/>
        <end position="484"/>
    </location>
</feature>
<sequence length="510" mass="59441">MLISIELATILAIIYFLASHVGLYLVFKKAGLEPWKALVPFYGTYLAIKLVEKPWWWVIVYYIPFVGFIIWIGIITELLKRFGIFEFQKHVAMVVGAPIYLYLLGSKEEYKWRGHEVVHRWTKPKSREWADAISFAVILATIIRAFYIEAFTIPTSSMEKSLLVGDFLFVSKVSYGSRVPNTPIFFPFAHHTMPGTEKTKSYLEWIKFPYHRVFEFGKVERNDAVVFNFPAGDTVVVQHQDRTFYQLERDYGRQTLEQQFDIVARPVDKRENYIKRCVGIPGDKIEVRNTQLFVNDKEAYQAFGVQFSYLVKTDGTGFAPKQLLDWEITEYRMDGPGLYFMLLTDENKARIEALPHVKQVEPINKPKGYYSDGKYGKNLIYPNAKGYDWTEDNFGPLTIPKAGETVELTVQNLPIYRRIIQVYEGNDLQIKGKEIYINGSLSNTYTFKMDYYWMMGDNRHNSQDSRFWGFVPEDHIVGKAVFVWLSLDPNRTGLDKVRWDRLFTLIKGEE</sequence>
<dbReference type="InterPro" id="IPR019758">
    <property type="entry name" value="Pept_S26A_signal_pept_1_CS"/>
</dbReference>
<evidence type="ECO:0000313" key="10">
    <source>
        <dbReference type="Proteomes" id="UP000470771"/>
    </source>
</evidence>
<dbReference type="EC" id="3.4.21.89" evidence="3 7"/>
<feature type="transmembrane region" description="Helical" evidence="7">
    <location>
        <begin position="55"/>
        <end position="79"/>
    </location>
</feature>
<dbReference type="InterPro" id="IPR043739">
    <property type="entry name" value="DUF5684"/>
</dbReference>
<dbReference type="Proteomes" id="UP000470771">
    <property type="component" value="Unassembled WGS sequence"/>
</dbReference>
<dbReference type="Pfam" id="PF18936">
    <property type="entry name" value="DUF5684"/>
    <property type="match status" value="1"/>
</dbReference>
<evidence type="ECO:0000256" key="4">
    <source>
        <dbReference type="ARBA" id="ARBA00019232"/>
    </source>
</evidence>
<evidence type="ECO:0000256" key="1">
    <source>
        <dbReference type="ARBA" id="ARBA00000677"/>
    </source>
</evidence>
<evidence type="ECO:0000256" key="6">
    <source>
        <dbReference type="PIRSR" id="PIRSR600223-1"/>
    </source>
</evidence>
<evidence type="ECO:0000256" key="2">
    <source>
        <dbReference type="ARBA" id="ARBA00009370"/>
    </source>
</evidence>
<dbReference type="GO" id="GO:0016020">
    <property type="term" value="C:membrane"/>
    <property type="evidence" value="ECO:0007669"/>
    <property type="project" value="UniProtKB-SubCell"/>
</dbReference>
<keyword evidence="7" id="KW-0645">Protease</keyword>
<dbReference type="Gene3D" id="2.10.109.10">
    <property type="entry name" value="Umud Fragment, subunit A"/>
    <property type="match status" value="2"/>
</dbReference>
<evidence type="ECO:0000259" key="8">
    <source>
        <dbReference type="Pfam" id="PF10502"/>
    </source>
</evidence>
<keyword evidence="5 7" id="KW-0378">Hydrolase</keyword>
<dbReference type="AlphaFoldDB" id="A0A6N9NSA6"/>
<name>A0A6N9NSA6_9FLAO</name>
<dbReference type="InterPro" id="IPR000223">
    <property type="entry name" value="Pept_S26A_signal_pept_1"/>
</dbReference>
<evidence type="ECO:0000256" key="3">
    <source>
        <dbReference type="ARBA" id="ARBA00013208"/>
    </source>
</evidence>
<evidence type="ECO:0000313" key="9">
    <source>
        <dbReference type="EMBL" id="NBG67275.1"/>
    </source>
</evidence>
<evidence type="ECO:0000256" key="7">
    <source>
        <dbReference type="RuleBase" id="RU362042"/>
    </source>
</evidence>
<reference evidence="9 10" key="1">
    <citation type="submission" date="2019-12" db="EMBL/GenBank/DDBJ databases">
        <authorList>
            <person name="Zhao J."/>
        </authorList>
    </citation>
    <scope>NUCLEOTIDE SEQUENCE [LARGE SCALE GENOMIC DNA]</scope>
    <source>
        <strain evidence="9 10">S-15</strain>
    </source>
</reference>
<comment type="similarity">
    <text evidence="2 7">Belongs to the peptidase S26 family.</text>
</comment>
<feature type="active site" evidence="6">
    <location>
        <position position="157"/>
    </location>
</feature>
<keyword evidence="10" id="KW-1185">Reference proteome</keyword>
<feature type="domain" description="Peptidase S26" evidence="8">
    <location>
        <begin position="127"/>
        <end position="302"/>
    </location>
</feature>
<feature type="active site" evidence="6">
    <location>
        <position position="275"/>
    </location>
</feature>
<dbReference type="PANTHER" id="PTHR43390">
    <property type="entry name" value="SIGNAL PEPTIDASE I"/>
    <property type="match status" value="1"/>
</dbReference>
<proteinExistence type="inferred from homology"/>
<dbReference type="CDD" id="cd06462">
    <property type="entry name" value="Peptidase_S24_S26"/>
    <property type="match status" value="1"/>
</dbReference>
<feature type="transmembrane region" description="Helical" evidence="7">
    <location>
        <begin position="129"/>
        <end position="147"/>
    </location>
</feature>
<dbReference type="InterPro" id="IPR036286">
    <property type="entry name" value="LexA/Signal_pep-like_sf"/>
</dbReference>
<dbReference type="NCBIfam" id="TIGR02227">
    <property type="entry name" value="sigpep_I_bact"/>
    <property type="match status" value="2"/>
</dbReference>
<dbReference type="SUPFAM" id="SSF51306">
    <property type="entry name" value="LexA/Signal peptidase"/>
    <property type="match status" value="1"/>
</dbReference>
<keyword evidence="7" id="KW-1133">Transmembrane helix</keyword>
<evidence type="ECO:0000256" key="5">
    <source>
        <dbReference type="ARBA" id="ARBA00022801"/>
    </source>
</evidence>
<comment type="caution">
    <text evidence="9">The sequence shown here is derived from an EMBL/GenBank/DDBJ whole genome shotgun (WGS) entry which is preliminary data.</text>
</comment>
<accession>A0A6N9NSA6</accession>
<feature type="transmembrane region" description="Helical" evidence="7">
    <location>
        <begin position="7"/>
        <end position="27"/>
    </location>
</feature>
<dbReference type="PANTHER" id="PTHR43390:SF1">
    <property type="entry name" value="CHLOROPLAST PROCESSING PEPTIDASE"/>
    <property type="match status" value="1"/>
</dbReference>
<protein>
    <recommendedName>
        <fullName evidence="4 7">Signal peptidase I</fullName>
        <ecNumber evidence="3 7">3.4.21.89</ecNumber>
    </recommendedName>
</protein>
<dbReference type="Pfam" id="PF10502">
    <property type="entry name" value="Peptidase_S26"/>
    <property type="match status" value="2"/>
</dbReference>
<dbReference type="InterPro" id="IPR019533">
    <property type="entry name" value="Peptidase_S26"/>
</dbReference>
<dbReference type="RefSeq" id="WP_160634228.1">
    <property type="nucleotide sequence ID" value="NZ_WWNE01000018.1"/>
</dbReference>
<keyword evidence="7" id="KW-0812">Transmembrane</keyword>
<gene>
    <name evidence="9" type="primary">lepB</name>
    <name evidence="9" type="ORF">GQN54_14190</name>
</gene>